<name>A0A9W7GHH5_9STRA</name>
<evidence type="ECO:0000313" key="1">
    <source>
        <dbReference type="EMBL" id="GMI45637.1"/>
    </source>
</evidence>
<dbReference type="Proteomes" id="UP001165065">
    <property type="component" value="Unassembled WGS sequence"/>
</dbReference>
<organism evidence="1 2">
    <name type="scientific">Triparma columacea</name>
    <dbReference type="NCBI Taxonomy" id="722753"/>
    <lineage>
        <taxon>Eukaryota</taxon>
        <taxon>Sar</taxon>
        <taxon>Stramenopiles</taxon>
        <taxon>Ochrophyta</taxon>
        <taxon>Bolidophyceae</taxon>
        <taxon>Parmales</taxon>
        <taxon>Triparmaceae</taxon>
        <taxon>Triparma</taxon>
    </lineage>
</organism>
<proteinExistence type="predicted"/>
<keyword evidence="2" id="KW-1185">Reference proteome</keyword>
<dbReference type="AlphaFoldDB" id="A0A9W7GHH5"/>
<reference evidence="2" key="1">
    <citation type="journal article" date="2023" name="Commun. Biol.">
        <title>Genome analysis of Parmales, the sister group of diatoms, reveals the evolutionary specialization of diatoms from phago-mixotrophs to photoautotrophs.</title>
        <authorList>
            <person name="Ban H."/>
            <person name="Sato S."/>
            <person name="Yoshikawa S."/>
            <person name="Yamada K."/>
            <person name="Nakamura Y."/>
            <person name="Ichinomiya M."/>
            <person name="Sato N."/>
            <person name="Blanc-Mathieu R."/>
            <person name="Endo H."/>
            <person name="Kuwata A."/>
            <person name="Ogata H."/>
        </authorList>
    </citation>
    <scope>NUCLEOTIDE SEQUENCE [LARGE SCALE GENOMIC DNA]</scope>
</reference>
<dbReference type="EMBL" id="BRYA01000259">
    <property type="protein sequence ID" value="GMI45637.1"/>
    <property type="molecule type" value="Genomic_DNA"/>
</dbReference>
<evidence type="ECO:0000313" key="2">
    <source>
        <dbReference type="Proteomes" id="UP001165065"/>
    </source>
</evidence>
<dbReference type="OrthoDB" id="48357at2759"/>
<gene>
    <name evidence="1" type="ORF">TrCOL_g13790</name>
</gene>
<accession>A0A9W7GHH5</accession>
<sequence>MLPTQEPLKTKLVLAIESYIEEWHKTAEEGDDDIVTTEEIDIFDRSKLWPNGIQSASAALKMAAKNRGLGAVSWGNTNARYSDYAVALECAEYSNRSVHFIKYLPSTVPEAISDILLSHESNPRGKDASNAVLFGNFEALAVRNIKRFATTGRYIPIEAIQITLRRVSEMMTETMPRQYLLESQGIDKFMFAWDANLCEKAGFALGGGKRRNVRKNVRKQGSKSYRY</sequence>
<protein>
    <submittedName>
        <fullName evidence="1">Uncharacterized protein</fullName>
    </submittedName>
</protein>
<comment type="caution">
    <text evidence="1">The sequence shown here is derived from an EMBL/GenBank/DDBJ whole genome shotgun (WGS) entry which is preliminary data.</text>
</comment>